<sequence>MLRSIRNNSKVPNLDNIVNTRTKIGFRLNCTKCEPTIEKQKQNIQTPFSIFKFFDFFSSFHCLSTSFLGKYLTCRLFRYKSHFLHFISQTHTHTNTLTLNLEN</sequence>
<reference evidence="1" key="1">
    <citation type="submission" date="2021-05" db="EMBL/GenBank/DDBJ databases">
        <authorList>
            <person name="Alioto T."/>
            <person name="Alioto T."/>
            <person name="Gomez Garrido J."/>
        </authorList>
    </citation>
    <scope>NUCLEOTIDE SEQUENCE</scope>
</reference>
<dbReference type="EMBL" id="HBUE01210467">
    <property type="protein sequence ID" value="CAG6534277.1"/>
    <property type="molecule type" value="Transcribed_RNA"/>
</dbReference>
<proteinExistence type="predicted"/>
<organism evidence="1">
    <name type="scientific">Culex pipiens</name>
    <name type="common">House mosquito</name>
    <dbReference type="NCBI Taxonomy" id="7175"/>
    <lineage>
        <taxon>Eukaryota</taxon>
        <taxon>Metazoa</taxon>
        <taxon>Ecdysozoa</taxon>
        <taxon>Arthropoda</taxon>
        <taxon>Hexapoda</taxon>
        <taxon>Insecta</taxon>
        <taxon>Pterygota</taxon>
        <taxon>Neoptera</taxon>
        <taxon>Endopterygota</taxon>
        <taxon>Diptera</taxon>
        <taxon>Nematocera</taxon>
        <taxon>Culicoidea</taxon>
        <taxon>Culicidae</taxon>
        <taxon>Culicinae</taxon>
        <taxon>Culicini</taxon>
        <taxon>Culex</taxon>
        <taxon>Culex</taxon>
    </lineage>
</organism>
<accession>A0A8D8P2X9</accession>
<name>A0A8D8P2X9_CULPI</name>
<protein>
    <submittedName>
        <fullName evidence="1">(northern house mosquito) hypothetical protein</fullName>
    </submittedName>
</protein>
<dbReference type="EMBL" id="HBUE01316870">
    <property type="protein sequence ID" value="CAG6586178.1"/>
    <property type="molecule type" value="Transcribed_RNA"/>
</dbReference>
<dbReference type="AlphaFoldDB" id="A0A8D8P2X9"/>
<evidence type="ECO:0000313" key="1">
    <source>
        <dbReference type="EMBL" id="CAG6586178.1"/>
    </source>
</evidence>